<feature type="domain" description="Putative plant transposon protein" evidence="2">
    <location>
        <begin position="27"/>
        <end position="203"/>
    </location>
</feature>
<dbReference type="OMA" id="INISAIM"/>
<accession>M1DWG7</accession>
<dbReference type="PaxDb" id="4113-PGSC0003DMT400095510"/>
<dbReference type="EnsemblPlants" id="PGSC0003DMT400095510">
    <property type="protein sequence ID" value="PGSC0003DMT400095510"/>
    <property type="gene ID" value="PGSC0003DMG400045081"/>
</dbReference>
<dbReference type="Pfam" id="PF20167">
    <property type="entry name" value="Transposase_32"/>
    <property type="match status" value="1"/>
</dbReference>
<dbReference type="Gramene" id="PGSC0003DMT400095510">
    <property type="protein sequence ID" value="PGSC0003DMT400095510"/>
    <property type="gene ID" value="PGSC0003DMG400045081"/>
</dbReference>
<evidence type="ECO:0000313" key="4">
    <source>
        <dbReference type="Proteomes" id="UP000011115"/>
    </source>
</evidence>
<dbReference type="Proteomes" id="UP000011115">
    <property type="component" value="Unassembled WGS sequence"/>
</dbReference>
<protein>
    <submittedName>
        <fullName evidence="3">Integrase core domain containing protein</fullName>
    </submittedName>
</protein>
<reference evidence="4" key="1">
    <citation type="journal article" date="2011" name="Nature">
        <title>Genome sequence and analysis of the tuber crop potato.</title>
        <authorList>
            <consortium name="The Potato Genome Sequencing Consortium"/>
        </authorList>
    </citation>
    <scope>NUCLEOTIDE SEQUENCE [LARGE SCALE GENOMIC DNA]</scope>
    <source>
        <strain evidence="4">cv. DM1-3 516 R44</strain>
    </source>
</reference>
<proteinExistence type="predicted"/>
<dbReference type="InterPro" id="IPR046796">
    <property type="entry name" value="Transposase_32_dom"/>
</dbReference>
<sequence>MARLITEEHRVLTRSLHTVPEIHRLFQRHKCEWMAREPGTYSEEIVREFYDSYAATLQGSIHKNDRHTAQAPLTATLDIVWGGKFQRSAEKREILLHWLSSQIATDEERAEWVTTPGVSIKKATLTFVAKFFWLLVGNQISSTKAYNALTCDRAVMVAALVAGFEINFACMLIAEIHERVFKASTTYPFPCLIFQLCRDSEVPIWHFDKLIRPTGTLDIGLIQNEENVAAPLREPQVDVPPMGADLVDVVEHMQGDDPAPPTHTNDVPASSSQAASRDPSSSRSSPT</sequence>
<keyword evidence="4" id="KW-1185">Reference proteome</keyword>
<reference evidence="3" key="2">
    <citation type="submission" date="2015-06" db="UniProtKB">
        <authorList>
            <consortium name="EnsemblPlants"/>
        </authorList>
    </citation>
    <scope>IDENTIFICATION</scope>
    <source>
        <strain evidence="3">DM1-3 516 R44</strain>
    </source>
</reference>
<organism evidence="3 4">
    <name type="scientific">Solanum tuberosum</name>
    <name type="common">Potato</name>
    <dbReference type="NCBI Taxonomy" id="4113"/>
    <lineage>
        <taxon>Eukaryota</taxon>
        <taxon>Viridiplantae</taxon>
        <taxon>Streptophyta</taxon>
        <taxon>Embryophyta</taxon>
        <taxon>Tracheophyta</taxon>
        <taxon>Spermatophyta</taxon>
        <taxon>Magnoliopsida</taxon>
        <taxon>eudicotyledons</taxon>
        <taxon>Gunneridae</taxon>
        <taxon>Pentapetalae</taxon>
        <taxon>asterids</taxon>
        <taxon>lamiids</taxon>
        <taxon>Solanales</taxon>
        <taxon>Solanaceae</taxon>
        <taxon>Solanoideae</taxon>
        <taxon>Solaneae</taxon>
        <taxon>Solanum</taxon>
    </lineage>
</organism>
<dbReference type="InParanoid" id="M1DWG7"/>
<dbReference type="HOGENOM" id="CLU_028647_1_1_1"/>
<dbReference type="AlphaFoldDB" id="M1DWG7"/>
<evidence type="ECO:0000256" key="1">
    <source>
        <dbReference type="SAM" id="MobiDB-lite"/>
    </source>
</evidence>
<feature type="region of interest" description="Disordered" evidence="1">
    <location>
        <begin position="252"/>
        <end position="287"/>
    </location>
</feature>
<evidence type="ECO:0000313" key="3">
    <source>
        <dbReference type="EnsemblPlants" id="PGSC0003DMT400095510"/>
    </source>
</evidence>
<feature type="compositionally biased region" description="Low complexity" evidence="1">
    <location>
        <begin position="268"/>
        <end position="287"/>
    </location>
</feature>
<evidence type="ECO:0000259" key="2">
    <source>
        <dbReference type="Pfam" id="PF20167"/>
    </source>
</evidence>
<name>M1DWG7_SOLTU</name>